<dbReference type="GO" id="GO:0003796">
    <property type="term" value="F:lysozyme activity"/>
    <property type="evidence" value="ECO:0007669"/>
    <property type="project" value="InterPro"/>
</dbReference>
<name>A0A916YKC0_9SPHN</name>
<organism evidence="2 3">
    <name type="scientific">Croceicoccus pelagius</name>
    <dbReference type="NCBI Taxonomy" id="1703341"/>
    <lineage>
        <taxon>Bacteria</taxon>
        <taxon>Pseudomonadati</taxon>
        <taxon>Pseudomonadota</taxon>
        <taxon>Alphaproteobacteria</taxon>
        <taxon>Sphingomonadales</taxon>
        <taxon>Erythrobacteraceae</taxon>
        <taxon>Croceicoccus</taxon>
    </lineage>
</organism>
<dbReference type="EMBL" id="BMIO01000007">
    <property type="protein sequence ID" value="GGD48847.1"/>
    <property type="molecule type" value="Genomic_DNA"/>
</dbReference>
<evidence type="ECO:0000313" key="2">
    <source>
        <dbReference type="EMBL" id="GGD48847.1"/>
    </source>
</evidence>
<dbReference type="PROSITE" id="PS51904">
    <property type="entry name" value="GLYCOSYL_HYDROL_F25_2"/>
    <property type="match status" value="1"/>
</dbReference>
<proteinExistence type="inferred from homology"/>
<accession>A0A916YKC0</accession>
<keyword evidence="3" id="KW-1185">Reference proteome</keyword>
<dbReference type="CDD" id="cd00599">
    <property type="entry name" value="GH25_muramidase"/>
    <property type="match status" value="1"/>
</dbReference>
<protein>
    <submittedName>
        <fullName evidence="2">Uncharacterized protein</fullName>
    </submittedName>
</protein>
<evidence type="ECO:0000313" key="3">
    <source>
        <dbReference type="Proteomes" id="UP000598997"/>
    </source>
</evidence>
<dbReference type="GO" id="GO:0009253">
    <property type="term" value="P:peptidoglycan catabolic process"/>
    <property type="evidence" value="ECO:0007669"/>
    <property type="project" value="InterPro"/>
</dbReference>
<dbReference type="InterPro" id="IPR017853">
    <property type="entry name" value="GH"/>
</dbReference>
<dbReference type="SUPFAM" id="SSF51445">
    <property type="entry name" value="(Trans)glycosidases"/>
    <property type="match status" value="1"/>
</dbReference>
<dbReference type="Pfam" id="PF01183">
    <property type="entry name" value="Glyco_hydro_25"/>
    <property type="match status" value="1"/>
</dbReference>
<comment type="similarity">
    <text evidence="1">Belongs to the glycosyl hydrolase 25 family.</text>
</comment>
<dbReference type="GO" id="GO:0016998">
    <property type="term" value="P:cell wall macromolecule catabolic process"/>
    <property type="evidence" value="ECO:0007669"/>
    <property type="project" value="InterPro"/>
</dbReference>
<dbReference type="InterPro" id="IPR002053">
    <property type="entry name" value="Glyco_hydro_25"/>
</dbReference>
<evidence type="ECO:0000256" key="1">
    <source>
        <dbReference type="ARBA" id="ARBA00010646"/>
    </source>
</evidence>
<gene>
    <name evidence="2" type="ORF">GCM10010989_23860</name>
</gene>
<sequence>MGVLWWKLSHWRPDGAEYPVQGVWLTGNENAISIPELPGVGASFGYVTASLGAGTRNERFPETVEEMSEAGMKAGPVHVYDPCRRADEQSANFVTIVPRDADMLPPAVVLARSGEDCSPRVRPAELESELVVFLNQIEMHSGKRAILAPSASFEDEYGFGARAERQLWLSRDWLEPDYAGRPWALWTANASVRVGPVEGPVAWLVARP</sequence>
<dbReference type="Proteomes" id="UP000598997">
    <property type="component" value="Unassembled WGS sequence"/>
</dbReference>
<comment type="caution">
    <text evidence="2">The sequence shown here is derived from an EMBL/GenBank/DDBJ whole genome shotgun (WGS) entry which is preliminary data.</text>
</comment>
<dbReference type="AlphaFoldDB" id="A0A916YKC0"/>
<dbReference type="Gene3D" id="3.20.20.80">
    <property type="entry name" value="Glycosidases"/>
    <property type="match status" value="1"/>
</dbReference>
<reference evidence="2 3" key="1">
    <citation type="journal article" date="2014" name="Int. J. Syst. Evol. Microbiol.">
        <title>Complete genome sequence of Corynebacterium casei LMG S-19264T (=DSM 44701T), isolated from a smear-ripened cheese.</title>
        <authorList>
            <consortium name="US DOE Joint Genome Institute (JGI-PGF)"/>
            <person name="Walter F."/>
            <person name="Albersmeier A."/>
            <person name="Kalinowski J."/>
            <person name="Ruckert C."/>
        </authorList>
    </citation>
    <scope>NUCLEOTIDE SEQUENCE [LARGE SCALE GENOMIC DNA]</scope>
    <source>
        <strain evidence="2 3">CGMCC 1.15358</strain>
    </source>
</reference>